<dbReference type="InterPro" id="IPR006641">
    <property type="entry name" value="YqgF/RNaseH-like_dom"/>
</dbReference>
<dbReference type="PANTHER" id="PTHR33317">
    <property type="entry name" value="POLYNUCLEOTIDYL TRANSFERASE, RIBONUCLEASE H-LIKE SUPERFAMILY PROTEIN"/>
    <property type="match status" value="1"/>
</dbReference>
<evidence type="ECO:0000256" key="1">
    <source>
        <dbReference type="ARBA" id="ARBA00022490"/>
    </source>
</evidence>
<sequence length="153" mass="16876">MIIDILPSNCDEPVTALAFDYGTQRIGVAFGQSISATAQAVAVLKAKDGIPDWNQIQSLIDEWKPGLFVVGLPYNLDGTESELLLRAIRFAYRLNGRFNLPSFGMDERLSSKAAIEKIVTATHGARKKTTIDDIAAQIILENWFSEFNAKSQD</sequence>
<evidence type="ECO:0000256" key="2">
    <source>
        <dbReference type="ARBA" id="ARBA00022517"/>
    </source>
</evidence>
<evidence type="ECO:0000313" key="6">
    <source>
        <dbReference type="EMBL" id="SUZ65549.1"/>
    </source>
</evidence>
<organism evidence="6">
    <name type="scientific">marine metagenome</name>
    <dbReference type="NCBI Taxonomy" id="408172"/>
    <lineage>
        <taxon>unclassified sequences</taxon>
        <taxon>metagenomes</taxon>
        <taxon>ecological metagenomes</taxon>
    </lineage>
</organism>
<gene>
    <name evidence="6" type="ORF">METZ01_LOCUS18403</name>
</gene>
<keyword evidence="3" id="KW-0540">Nuclease</keyword>
<dbReference type="SMART" id="SM00732">
    <property type="entry name" value="YqgFc"/>
    <property type="match status" value="1"/>
</dbReference>
<dbReference type="EMBL" id="UINC01000961">
    <property type="protein sequence ID" value="SUZ65549.1"/>
    <property type="molecule type" value="Genomic_DNA"/>
</dbReference>
<dbReference type="GO" id="GO:0000967">
    <property type="term" value="P:rRNA 5'-end processing"/>
    <property type="evidence" value="ECO:0007669"/>
    <property type="project" value="TreeGrafter"/>
</dbReference>
<dbReference type="SUPFAM" id="SSF53098">
    <property type="entry name" value="Ribonuclease H-like"/>
    <property type="match status" value="1"/>
</dbReference>
<dbReference type="CDD" id="cd16964">
    <property type="entry name" value="YqgF"/>
    <property type="match status" value="1"/>
</dbReference>
<dbReference type="Pfam" id="PF03652">
    <property type="entry name" value="RuvX"/>
    <property type="match status" value="1"/>
</dbReference>
<dbReference type="GO" id="GO:0005829">
    <property type="term" value="C:cytosol"/>
    <property type="evidence" value="ECO:0007669"/>
    <property type="project" value="TreeGrafter"/>
</dbReference>
<feature type="domain" description="YqgF/RNase H-like" evidence="5">
    <location>
        <begin position="14"/>
        <end position="114"/>
    </location>
</feature>
<protein>
    <recommendedName>
        <fullName evidence="5">YqgF/RNase H-like domain-containing protein</fullName>
    </recommendedName>
</protein>
<reference evidence="6" key="1">
    <citation type="submission" date="2018-05" db="EMBL/GenBank/DDBJ databases">
        <authorList>
            <person name="Lanie J.A."/>
            <person name="Ng W.-L."/>
            <person name="Kazmierczak K.M."/>
            <person name="Andrzejewski T.M."/>
            <person name="Davidsen T.M."/>
            <person name="Wayne K.J."/>
            <person name="Tettelin H."/>
            <person name="Glass J.I."/>
            <person name="Rusch D."/>
            <person name="Podicherti R."/>
            <person name="Tsui H.-C.T."/>
            <person name="Winkler M.E."/>
        </authorList>
    </citation>
    <scope>NUCLEOTIDE SEQUENCE</scope>
</reference>
<dbReference type="GO" id="GO:0016787">
    <property type="term" value="F:hydrolase activity"/>
    <property type="evidence" value="ECO:0007669"/>
    <property type="project" value="UniProtKB-KW"/>
</dbReference>
<keyword evidence="4" id="KW-0378">Hydrolase</keyword>
<dbReference type="InterPro" id="IPR037027">
    <property type="entry name" value="YqgF/RNaseH-like_dom_sf"/>
</dbReference>
<dbReference type="InterPro" id="IPR005227">
    <property type="entry name" value="YqgF"/>
</dbReference>
<keyword evidence="1" id="KW-0963">Cytoplasm</keyword>
<dbReference type="AlphaFoldDB" id="A0A381PHH0"/>
<evidence type="ECO:0000256" key="3">
    <source>
        <dbReference type="ARBA" id="ARBA00022722"/>
    </source>
</evidence>
<keyword evidence="2" id="KW-0690">Ribosome biogenesis</keyword>
<name>A0A381PHH0_9ZZZZ</name>
<dbReference type="HAMAP" id="MF_00651">
    <property type="entry name" value="Nuclease_YqgF"/>
    <property type="match status" value="1"/>
</dbReference>
<dbReference type="GO" id="GO:0004518">
    <property type="term" value="F:nuclease activity"/>
    <property type="evidence" value="ECO:0007669"/>
    <property type="project" value="UniProtKB-KW"/>
</dbReference>
<evidence type="ECO:0000259" key="5">
    <source>
        <dbReference type="SMART" id="SM00732"/>
    </source>
</evidence>
<accession>A0A381PHH0</accession>
<dbReference type="Gene3D" id="3.30.420.140">
    <property type="entry name" value="YqgF/RNase H-like domain"/>
    <property type="match status" value="1"/>
</dbReference>
<proteinExistence type="inferred from homology"/>
<evidence type="ECO:0000256" key="4">
    <source>
        <dbReference type="ARBA" id="ARBA00022801"/>
    </source>
</evidence>
<dbReference type="PANTHER" id="PTHR33317:SF4">
    <property type="entry name" value="POLYNUCLEOTIDYL TRANSFERASE, RIBONUCLEASE H-LIKE SUPERFAMILY PROTEIN"/>
    <property type="match status" value="1"/>
</dbReference>
<dbReference type="InterPro" id="IPR012337">
    <property type="entry name" value="RNaseH-like_sf"/>
</dbReference>
<dbReference type="NCBIfam" id="TIGR00250">
    <property type="entry name" value="RNAse_H_YqgF"/>
    <property type="match status" value="1"/>
</dbReference>